<dbReference type="InterPro" id="IPR029057">
    <property type="entry name" value="PRTase-like"/>
</dbReference>
<sequence length="213" mass="23245">MSFPIIFKDRSEAGKKLAEVLTEFKNSSAIVLALPRGGVMTGKEIAEALSLPLDIIVTRKIGAPGNDEYAIGAIDLDGNGVWNEMEHAYVDKKWLEAKIASEKIEAKRRWDTYRKGRGELDLKNKVVIIVDDGIATGLTMQAAVAYAKHKGAERIIVAVPVASAESVRTLKNSADVRTIETPTFFSAVGEWYEDFPQVSDKEVVSALAPKSPL</sequence>
<dbReference type="SUPFAM" id="SSF53271">
    <property type="entry name" value="PRTase-like"/>
    <property type="match status" value="1"/>
</dbReference>
<proteinExistence type="predicted"/>
<gene>
    <name evidence="2" type="ORF">A3D51_02765</name>
</gene>
<accession>A0A1G2S748</accession>
<dbReference type="AlphaFoldDB" id="A0A1G2S748"/>
<reference evidence="2 3" key="1">
    <citation type="journal article" date="2016" name="Nat. Commun.">
        <title>Thousands of microbial genomes shed light on interconnected biogeochemical processes in an aquifer system.</title>
        <authorList>
            <person name="Anantharaman K."/>
            <person name="Brown C.T."/>
            <person name="Hug L.A."/>
            <person name="Sharon I."/>
            <person name="Castelle C.J."/>
            <person name="Probst A.J."/>
            <person name="Thomas B.C."/>
            <person name="Singh A."/>
            <person name="Wilkins M.J."/>
            <person name="Karaoz U."/>
            <person name="Brodie E.L."/>
            <person name="Williams K.H."/>
            <person name="Hubbard S.S."/>
            <person name="Banfield J.F."/>
        </authorList>
    </citation>
    <scope>NUCLEOTIDE SEQUENCE [LARGE SCALE GENOMIC DNA]</scope>
</reference>
<dbReference type="Gene3D" id="3.40.50.2020">
    <property type="match status" value="1"/>
</dbReference>
<organism evidence="2 3">
    <name type="scientific">Candidatus Yonathbacteria bacterium RIFCSPHIGHO2_02_FULL_44_14</name>
    <dbReference type="NCBI Taxonomy" id="1802724"/>
    <lineage>
        <taxon>Bacteria</taxon>
        <taxon>Candidatus Yonathiibacteriota</taxon>
    </lineage>
</organism>
<name>A0A1G2S748_9BACT</name>
<dbReference type="Proteomes" id="UP000179118">
    <property type="component" value="Unassembled WGS sequence"/>
</dbReference>
<evidence type="ECO:0000313" key="2">
    <source>
        <dbReference type="EMBL" id="OHA80925.1"/>
    </source>
</evidence>
<evidence type="ECO:0000259" key="1">
    <source>
        <dbReference type="Pfam" id="PF00156"/>
    </source>
</evidence>
<evidence type="ECO:0000313" key="3">
    <source>
        <dbReference type="Proteomes" id="UP000179118"/>
    </source>
</evidence>
<dbReference type="Gene3D" id="3.30.1310.20">
    <property type="entry name" value="PRTase-like"/>
    <property type="match status" value="1"/>
</dbReference>
<feature type="domain" description="Phosphoribosyltransferase" evidence="1">
    <location>
        <begin position="14"/>
        <end position="180"/>
    </location>
</feature>
<dbReference type="EMBL" id="MHUT01000012">
    <property type="protein sequence ID" value="OHA80925.1"/>
    <property type="molecule type" value="Genomic_DNA"/>
</dbReference>
<dbReference type="Pfam" id="PF00156">
    <property type="entry name" value="Pribosyltran"/>
    <property type="match status" value="1"/>
</dbReference>
<dbReference type="InterPro" id="IPR000836">
    <property type="entry name" value="PRTase_dom"/>
</dbReference>
<comment type="caution">
    <text evidence="2">The sequence shown here is derived from an EMBL/GenBank/DDBJ whole genome shotgun (WGS) entry which is preliminary data.</text>
</comment>
<dbReference type="CDD" id="cd06223">
    <property type="entry name" value="PRTases_typeI"/>
    <property type="match status" value="1"/>
</dbReference>
<protein>
    <recommendedName>
        <fullName evidence="1">Phosphoribosyltransferase domain-containing protein</fullName>
    </recommendedName>
</protein>